<organism evidence="4 5">
    <name type="scientific">Temperatibacter marinus</name>
    <dbReference type="NCBI Taxonomy" id="1456591"/>
    <lineage>
        <taxon>Bacteria</taxon>
        <taxon>Pseudomonadati</taxon>
        <taxon>Pseudomonadota</taxon>
        <taxon>Alphaproteobacteria</taxon>
        <taxon>Kordiimonadales</taxon>
        <taxon>Temperatibacteraceae</taxon>
        <taxon>Temperatibacter</taxon>
    </lineage>
</organism>
<dbReference type="InterPro" id="IPR050090">
    <property type="entry name" value="Tyrosine_recombinase_XerCD"/>
</dbReference>
<dbReference type="CDD" id="cd00397">
    <property type="entry name" value="DNA_BRE_C"/>
    <property type="match status" value="1"/>
</dbReference>
<reference evidence="4" key="1">
    <citation type="submission" date="2023-04" db="EMBL/GenBank/DDBJ databases">
        <title>Complete genome sequence of Temperatibacter marinus.</title>
        <authorList>
            <person name="Rong J.-C."/>
            <person name="Yi M.-L."/>
            <person name="Zhao Q."/>
        </authorList>
    </citation>
    <scope>NUCLEOTIDE SEQUENCE</scope>
    <source>
        <strain evidence="4">NBRC 110045</strain>
    </source>
</reference>
<evidence type="ECO:0000313" key="5">
    <source>
        <dbReference type="Proteomes" id="UP001268683"/>
    </source>
</evidence>
<dbReference type="GO" id="GO:0015074">
    <property type="term" value="P:DNA integration"/>
    <property type="evidence" value="ECO:0007669"/>
    <property type="project" value="UniProtKB-KW"/>
</dbReference>
<proteinExistence type="predicted"/>
<dbReference type="GO" id="GO:0003677">
    <property type="term" value="F:DNA binding"/>
    <property type="evidence" value="ECO:0007669"/>
    <property type="project" value="InterPro"/>
</dbReference>
<feature type="domain" description="Tyr recombinase" evidence="3">
    <location>
        <begin position="2"/>
        <end position="192"/>
    </location>
</feature>
<dbReference type="Pfam" id="PF00589">
    <property type="entry name" value="Phage_integrase"/>
    <property type="match status" value="1"/>
</dbReference>
<sequence>MKQAAVLTDTQFKRTLKIIATGRHAERNRIIVLLSHWSGMRVGEISQLLVKDLLNQDGTVVDQLQINPAYTKGHVTRRIFIGTKLRAELTRYIKWLATDKEVNLVLNQPLIQSQKSQKPFSQNSLSLLFKRLYIASGVPTASSHSGRRHYISKLAHSGVSAKVIMELAGHKHLTTTQRYIDVTDQMKASAVELL</sequence>
<accession>A0AA52EFM5</accession>
<dbReference type="Gene3D" id="1.10.443.10">
    <property type="entry name" value="Intergrase catalytic core"/>
    <property type="match status" value="1"/>
</dbReference>
<protein>
    <submittedName>
        <fullName evidence="4">Site-specific integrase</fullName>
    </submittedName>
</protein>
<evidence type="ECO:0000256" key="2">
    <source>
        <dbReference type="ARBA" id="ARBA00023172"/>
    </source>
</evidence>
<dbReference type="AlphaFoldDB" id="A0AA52EFM5"/>
<dbReference type="RefSeq" id="WP_310799766.1">
    <property type="nucleotide sequence ID" value="NZ_CP123872.1"/>
</dbReference>
<dbReference type="PANTHER" id="PTHR30349">
    <property type="entry name" value="PHAGE INTEGRASE-RELATED"/>
    <property type="match status" value="1"/>
</dbReference>
<keyword evidence="2" id="KW-0233">DNA recombination</keyword>
<keyword evidence="5" id="KW-1185">Reference proteome</keyword>
<name>A0AA52EFM5_9PROT</name>
<dbReference type="Proteomes" id="UP001268683">
    <property type="component" value="Chromosome"/>
</dbReference>
<dbReference type="InterPro" id="IPR002104">
    <property type="entry name" value="Integrase_catalytic"/>
</dbReference>
<dbReference type="GO" id="GO:0006310">
    <property type="term" value="P:DNA recombination"/>
    <property type="evidence" value="ECO:0007669"/>
    <property type="project" value="UniProtKB-KW"/>
</dbReference>
<keyword evidence="1" id="KW-0229">DNA integration</keyword>
<evidence type="ECO:0000256" key="1">
    <source>
        <dbReference type="ARBA" id="ARBA00022908"/>
    </source>
</evidence>
<evidence type="ECO:0000259" key="3">
    <source>
        <dbReference type="PROSITE" id="PS51898"/>
    </source>
</evidence>
<evidence type="ECO:0000313" key="4">
    <source>
        <dbReference type="EMBL" id="WND03901.1"/>
    </source>
</evidence>
<dbReference type="KEGG" id="tmk:QGN29_05885"/>
<dbReference type="InterPro" id="IPR011010">
    <property type="entry name" value="DNA_brk_join_enz"/>
</dbReference>
<dbReference type="EMBL" id="CP123872">
    <property type="protein sequence ID" value="WND03901.1"/>
    <property type="molecule type" value="Genomic_DNA"/>
</dbReference>
<gene>
    <name evidence="4" type="ORF">QGN29_05885</name>
</gene>
<dbReference type="PANTHER" id="PTHR30349:SF64">
    <property type="entry name" value="PROPHAGE INTEGRASE INTD-RELATED"/>
    <property type="match status" value="1"/>
</dbReference>
<dbReference type="InterPro" id="IPR013762">
    <property type="entry name" value="Integrase-like_cat_sf"/>
</dbReference>
<dbReference type="SUPFAM" id="SSF56349">
    <property type="entry name" value="DNA breaking-rejoining enzymes"/>
    <property type="match status" value="1"/>
</dbReference>
<dbReference type="PROSITE" id="PS51898">
    <property type="entry name" value="TYR_RECOMBINASE"/>
    <property type="match status" value="1"/>
</dbReference>